<protein>
    <submittedName>
        <fullName evidence="2">Uncharacterized protein</fullName>
    </submittedName>
</protein>
<proteinExistence type="predicted"/>
<evidence type="ECO:0000256" key="1">
    <source>
        <dbReference type="SAM" id="MobiDB-lite"/>
    </source>
</evidence>
<feature type="non-terminal residue" evidence="2">
    <location>
        <position position="217"/>
    </location>
</feature>
<dbReference type="EMBL" id="BARS01008494">
    <property type="protein sequence ID" value="GAF79622.1"/>
    <property type="molecule type" value="Genomic_DNA"/>
</dbReference>
<sequence>MSSSQVPSIPFRNVQPKASHGKPAEASVTAATLQNTSQSFTKNFDFTRGDMIGVANNAPIRESFKTFNPDQVLRPGRSLRAFGQQNVQFNKSTQKTFAPRGDRTLRGGPRLPINPFAGQAATLGVSINAPISELAIAPSVLAVNFPEALVGAPNDTVPRVPGVPKNAAGNVVQTLQSQTLGQNYPMADYGTLNESGGRSNNINNVFNSGSTSLLEPN</sequence>
<reference evidence="2" key="1">
    <citation type="journal article" date="2014" name="Front. Microbiol.">
        <title>High frequency of phylogenetically diverse reductive dehalogenase-homologous genes in deep subseafloor sedimentary metagenomes.</title>
        <authorList>
            <person name="Kawai M."/>
            <person name="Futagami T."/>
            <person name="Toyoda A."/>
            <person name="Takaki Y."/>
            <person name="Nishi S."/>
            <person name="Hori S."/>
            <person name="Arai W."/>
            <person name="Tsubouchi T."/>
            <person name="Morono Y."/>
            <person name="Uchiyama I."/>
            <person name="Ito T."/>
            <person name="Fujiyama A."/>
            <person name="Inagaki F."/>
            <person name="Takami H."/>
        </authorList>
    </citation>
    <scope>NUCLEOTIDE SEQUENCE</scope>
    <source>
        <strain evidence="2">Expedition CK06-06</strain>
    </source>
</reference>
<name>X0SUM1_9ZZZZ</name>
<evidence type="ECO:0000313" key="2">
    <source>
        <dbReference type="EMBL" id="GAF79622.1"/>
    </source>
</evidence>
<organism evidence="2">
    <name type="scientific">marine sediment metagenome</name>
    <dbReference type="NCBI Taxonomy" id="412755"/>
    <lineage>
        <taxon>unclassified sequences</taxon>
        <taxon>metagenomes</taxon>
        <taxon>ecological metagenomes</taxon>
    </lineage>
</organism>
<dbReference type="AlphaFoldDB" id="X0SUM1"/>
<comment type="caution">
    <text evidence="2">The sequence shown here is derived from an EMBL/GenBank/DDBJ whole genome shotgun (WGS) entry which is preliminary data.</text>
</comment>
<feature type="region of interest" description="Disordered" evidence="1">
    <location>
        <begin position="1"/>
        <end position="24"/>
    </location>
</feature>
<gene>
    <name evidence="2" type="ORF">S01H1_16185</name>
</gene>
<accession>X0SUM1</accession>